<dbReference type="InterPro" id="IPR009030">
    <property type="entry name" value="Growth_fac_rcpt_cys_sf"/>
</dbReference>
<dbReference type="Gene3D" id="3.30.60.30">
    <property type="match status" value="1"/>
</dbReference>
<keyword evidence="3" id="KW-0732">Signal</keyword>
<dbReference type="SUPFAM" id="SSF100895">
    <property type="entry name" value="Kazal-type serine protease inhibitors"/>
    <property type="match status" value="1"/>
</dbReference>
<keyword evidence="2" id="KW-0964">Secreted</keyword>
<dbReference type="InterPro" id="IPR036058">
    <property type="entry name" value="Kazal_dom_sf"/>
</dbReference>
<evidence type="ECO:0000256" key="3">
    <source>
        <dbReference type="ARBA" id="ARBA00022729"/>
    </source>
</evidence>
<dbReference type="InterPro" id="IPR036179">
    <property type="entry name" value="Ig-like_dom_sf"/>
</dbReference>
<comment type="caution">
    <text evidence="6">The sequence shown here is derived from an EMBL/GenBank/DDBJ whole genome shotgun (WGS) entry which is preliminary data.</text>
</comment>
<evidence type="ECO:0000313" key="6">
    <source>
        <dbReference type="EMBL" id="KAL0270317.1"/>
    </source>
</evidence>
<dbReference type="CDD" id="cd00104">
    <property type="entry name" value="KAZAL_FS"/>
    <property type="match status" value="1"/>
</dbReference>
<dbReference type="PANTHER" id="PTHR14186:SF19">
    <property type="entry name" value="INSULIN-LIKE GROWTH FACTOR-BINDING PROTEIN 7"/>
    <property type="match status" value="1"/>
</dbReference>
<evidence type="ECO:0000256" key="1">
    <source>
        <dbReference type="ARBA" id="ARBA00004613"/>
    </source>
</evidence>
<dbReference type="PANTHER" id="PTHR14186">
    <property type="entry name" value="INSULIN-LIKE GROWTH FACTOR BINDING PROTEIN-RELATED"/>
    <property type="match status" value="1"/>
</dbReference>
<dbReference type="InterPro" id="IPR002350">
    <property type="entry name" value="Kazal_dom"/>
</dbReference>
<proteinExistence type="predicted"/>
<dbReference type="SUPFAM" id="SSF48726">
    <property type="entry name" value="Immunoglobulin"/>
    <property type="match status" value="1"/>
</dbReference>
<dbReference type="InterPro" id="IPR007110">
    <property type="entry name" value="Ig-like_dom"/>
</dbReference>
<comment type="subcellular location">
    <subcellularLocation>
        <location evidence="1">Secreted</location>
    </subcellularLocation>
</comment>
<dbReference type="GO" id="GO:0001558">
    <property type="term" value="P:regulation of cell growth"/>
    <property type="evidence" value="ECO:0007669"/>
    <property type="project" value="InterPro"/>
</dbReference>
<dbReference type="GO" id="GO:0009966">
    <property type="term" value="P:regulation of signal transduction"/>
    <property type="evidence" value="ECO:0007669"/>
    <property type="project" value="TreeGrafter"/>
</dbReference>
<dbReference type="Gene3D" id="4.10.40.20">
    <property type="match status" value="1"/>
</dbReference>
<dbReference type="EMBL" id="JARGDH010000004">
    <property type="protein sequence ID" value="KAL0270317.1"/>
    <property type="molecule type" value="Genomic_DNA"/>
</dbReference>
<dbReference type="SMART" id="SM00280">
    <property type="entry name" value="KAZAL"/>
    <property type="match status" value="1"/>
</dbReference>
<dbReference type="PROSITE" id="PS51465">
    <property type="entry name" value="KAZAL_2"/>
    <property type="match status" value="1"/>
</dbReference>
<dbReference type="SUPFAM" id="SSF57184">
    <property type="entry name" value="Growth factor receptor domain"/>
    <property type="match status" value="1"/>
</dbReference>
<evidence type="ECO:0000259" key="4">
    <source>
        <dbReference type="PROSITE" id="PS50835"/>
    </source>
</evidence>
<evidence type="ECO:0000256" key="2">
    <source>
        <dbReference type="ARBA" id="ARBA00022525"/>
    </source>
</evidence>
<organism evidence="6">
    <name type="scientific">Menopon gallinae</name>
    <name type="common">poultry shaft louse</name>
    <dbReference type="NCBI Taxonomy" id="328185"/>
    <lineage>
        <taxon>Eukaryota</taxon>
        <taxon>Metazoa</taxon>
        <taxon>Ecdysozoa</taxon>
        <taxon>Arthropoda</taxon>
        <taxon>Hexapoda</taxon>
        <taxon>Insecta</taxon>
        <taxon>Pterygota</taxon>
        <taxon>Neoptera</taxon>
        <taxon>Paraneoptera</taxon>
        <taxon>Psocodea</taxon>
        <taxon>Troctomorpha</taxon>
        <taxon>Phthiraptera</taxon>
        <taxon>Amblycera</taxon>
        <taxon>Menoponidae</taxon>
        <taxon>Menopon</taxon>
    </lineage>
</organism>
<dbReference type="GO" id="GO:0005576">
    <property type="term" value="C:extracellular region"/>
    <property type="evidence" value="ECO:0007669"/>
    <property type="project" value="UniProtKB-SubCell"/>
</dbReference>
<protein>
    <submittedName>
        <fullName evidence="6">Uncharacterized protein</fullName>
    </submittedName>
</protein>
<reference evidence="6" key="1">
    <citation type="journal article" date="2024" name="Gigascience">
        <title>Chromosome-level genome of the poultry shaft louse Menopon gallinae provides insight into the host-switching and adaptive evolution of parasitic lice.</title>
        <authorList>
            <person name="Xu Y."/>
            <person name="Ma L."/>
            <person name="Liu S."/>
            <person name="Liang Y."/>
            <person name="Liu Q."/>
            <person name="He Z."/>
            <person name="Tian L."/>
            <person name="Duan Y."/>
            <person name="Cai W."/>
            <person name="Li H."/>
            <person name="Song F."/>
        </authorList>
    </citation>
    <scope>NUCLEOTIDE SEQUENCE</scope>
    <source>
        <strain evidence="6">Cailab_2023a</strain>
    </source>
</reference>
<gene>
    <name evidence="6" type="ORF">PYX00_007773</name>
</gene>
<dbReference type="GO" id="GO:0005520">
    <property type="term" value="F:insulin-like growth factor binding"/>
    <property type="evidence" value="ECO:0007669"/>
    <property type="project" value="InterPro"/>
</dbReference>
<feature type="domain" description="Ig-like" evidence="4">
    <location>
        <begin position="135"/>
        <end position="168"/>
    </location>
</feature>
<dbReference type="Gene3D" id="2.60.40.10">
    <property type="entry name" value="Immunoglobulins"/>
    <property type="match status" value="1"/>
</dbReference>
<dbReference type="Pfam" id="PF07648">
    <property type="entry name" value="Kazal_2"/>
    <property type="match status" value="1"/>
</dbReference>
<name>A0AAW2HKN3_9NEOP</name>
<feature type="domain" description="Kazal-like" evidence="5">
    <location>
        <begin position="90"/>
        <end position="133"/>
    </location>
</feature>
<sequence>MCLTVRGLSHGEGCAKCEEEYCPKAQEECRHGVGHDPCGCCPDGVCVLAEREKCFDGGYGYSIAESGVRKYGTCGELMECVSRTDLGPNDPPESLCICKHTETVCGSDNRTYDSVCEMKAEKADLRHYGPCLTKPAITTGPQATNTYEGANFALDCEAKGYPVPTVTWEFQSFSGPMATLPGGYT</sequence>
<dbReference type="InterPro" id="IPR011390">
    <property type="entry name" value="IGFBP_rP_mac25"/>
</dbReference>
<dbReference type="InterPro" id="IPR013783">
    <property type="entry name" value="Ig-like_fold"/>
</dbReference>
<evidence type="ECO:0000259" key="5">
    <source>
        <dbReference type="PROSITE" id="PS51465"/>
    </source>
</evidence>
<dbReference type="PROSITE" id="PS50835">
    <property type="entry name" value="IG_LIKE"/>
    <property type="match status" value="1"/>
</dbReference>
<accession>A0AAW2HKN3</accession>
<dbReference type="AlphaFoldDB" id="A0AAW2HKN3"/>